<dbReference type="Proteomes" id="UP000054776">
    <property type="component" value="Unassembled WGS sequence"/>
</dbReference>
<keyword evidence="2" id="KW-1185">Reference proteome</keyword>
<sequence>LKVTVPLVPHSFDSYCSTYVKLSYSKTIGVLDIGRIRLRHQLSFYGVPFALGNVTSDITSLAELFTSSFRSGRRD</sequence>
<gene>
    <name evidence="1" type="ORF">T01_14647</name>
</gene>
<organism evidence="1 2">
    <name type="scientific">Trichinella spiralis</name>
    <name type="common">Trichina worm</name>
    <dbReference type="NCBI Taxonomy" id="6334"/>
    <lineage>
        <taxon>Eukaryota</taxon>
        <taxon>Metazoa</taxon>
        <taxon>Ecdysozoa</taxon>
        <taxon>Nematoda</taxon>
        <taxon>Enoplea</taxon>
        <taxon>Dorylaimia</taxon>
        <taxon>Trichinellida</taxon>
        <taxon>Trichinellidae</taxon>
        <taxon>Trichinella</taxon>
    </lineage>
</organism>
<name>A0A0V1AYI5_TRISP</name>
<dbReference type="InParanoid" id="A0A0V1AYI5"/>
<dbReference type="EMBL" id="JYDH01000160">
    <property type="protein sequence ID" value="KRY29797.1"/>
    <property type="molecule type" value="Genomic_DNA"/>
</dbReference>
<protein>
    <submittedName>
        <fullName evidence="1">Uncharacterized protein</fullName>
    </submittedName>
</protein>
<comment type="caution">
    <text evidence="1">The sequence shown here is derived from an EMBL/GenBank/DDBJ whole genome shotgun (WGS) entry which is preliminary data.</text>
</comment>
<reference evidence="1 2" key="1">
    <citation type="submission" date="2015-01" db="EMBL/GenBank/DDBJ databases">
        <title>Evolution of Trichinella species and genotypes.</title>
        <authorList>
            <person name="Korhonen P.K."/>
            <person name="Edoardo P."/>
            <person name="Giuseppe L.R."/>
            <person name="Gasser R.B."/>
        </authorList>
    </citation>
    <scope>NUCLEOTIDE SEQUENCE [LARGE SCALE GENOMIC DNA]</scope>
    <source>
        <strain evidence="1">ISS3</strain>
    </source>
</reference>
<dbReference type="AlphaFoldDB" id="A0A0V1AYI5"/>
<evidence type="ECO:0000313" key="2">
    <source>
        <dbReference type="Proteomes" id="UP000054776"/>
    </source>
</evidence>
<proteinExistence type="predicted"/>
<accession>A0A0V1AYI5</accession>
<evidence type="ECO:0000313" key="1">
    <source>
        <dbReference type="EMBL" id="KRY29797.1"/>
    </source>
</evidence>
<feature type="non-terminal residue" evidence="1">
    <location>
        <position position="1"/>
    </location>
</feature>